<feature type="chain" id="PRO_5019197072" description="carbonic anhydrase" evidence="7">
    <location>
        <begin position="25"/>
        <end position="259"/>
    </location>
</feature>
<gene>
    <name evidence="9" type="ORF">BECKDK2373B_GA0170837_100316</name>
</gene>
<reference evidence="9" key="1">
    <citation type="submission" date="2019-02" db="EMBL/GenBank/DDBJ databases">
        <authorList>
            <person name="Gruber-Vodicka R. H."/>
            <person name="Seah K. B. B."/>
        </authorList>
    </citation>
    <scope>NUCLEOTIDE SEQUENCE</scope>
    <source>
        <strain evidence="9">BECK_DK47</strain>
    </source>
</reference>
<evidence type="ECO:0000256" key="7">
    <source>
        <dbReference type="SAM" id="SignalP"/>
    </source>
</evidence>
<dbReference type="EC" id="4.2.1.1" evidence="2"/>
<keyword evidence="3" id="KW-0479">Metal-binding</keyword>
<evidence type="ECO:0000256" key="5">
    <source>
        <dbReference type="ARBA" id="ARBA00023239"/>
    </source>
</evidence>
<sequence length="259" mass="28472">MKTKPSIIAAATSAALLMGSMAFAGSGHYHGESAWTYEGATGPEHWGDLKKEYVLCKTGQSQSPIDITGSTQANPPSLDVQYKPNAGTSSLKVKNNGHTIKVTDDAANRIKIDGKPYKLLQFHFHTPSEHRIDGKAAPMEVHLVHQNPKKELAVIGVMINEGKESAALKAIWDDMPEEAGDKEKVKVKGFDASAFLPENREFFHYSGSLTTPPCSEQVRWFVMKNPIEFSKDQIDKFKGTIGHSIRPVQPLNGRDIFAK</sequence>
<dbReference type="PROSITE" id="PS51144">
    <property type="entry name" value="ALPHA_CA_2"/>
    <property type="match status" value="1"/>
</dbReference>
<dbReference type="SUPFAM" id="SSF51069">
    <property type="entry name" value="Carbonic anhydrase"/>
    <property type="match status" value="1"/>
</dbReference>
<dbReference type="CDD" id="cd03124">
    <property type="entry name" value="alpha_CA_prokaryotic_like"/>
    <property type="match status" value="1"/>
</dbReference>
<dbReference type="GO" id="GO:0004089">
    <property type="term" value="F:carbonate dehydratase activity"/>
    <property type="evidence" value="ECO:0007669"/>
    <property type="project" value="UniProtKB-EC"/>
</dbReference>
<organism evidence="9">
    <name type="scientific">Candidatus Kentrum sp. DK</name>
    <dbReference type="NCBI Taxonomy" id="2126562"/>
    <lineage>
        <taxon>Bacteria</taxon>
        <taxon>Pseudomonadati</taxon>
        <taxon>Pseudomonadota</taxon>
        <taxon>Gammaproteobacteria</taxon>
        <taxon>Candidatus Kentrum</taxon>
    </lineage>
</organism>
<evidence type="ECO:0000256" key="2">
    <source>
        <dbReference type="ARBA" id="ARBA00012925"/>
    </source>
</evidence>
<dbReference type="GO" id="GO:0008270">
    <property type="term" value="F:zinc ion binding"/>
    <property type="evidence" value="ECO:0007669"/>
    <property type="project" value="InterPro"/>
</dbReference>
<dbReference type="AlphaFoldDB" id="A0A450RUP9"/>
<protein>
    <recommendedName>
        <fullName evidence="2">carbonic anhydrase</fullName>
        <ecNumber evidence="2">4.2.1.1</ecNumber>
    </recommendedName>
</protein>
<feature type="signal peptide" evidence="7">
    <location>
        <begin position="1"/>
        <end position="24"/>
    </location>
</feature>
<accession>A0A450RUP9</accession>
<dbReference type="PANTHER" id="PTHR18952:SF265">
    <property type="entry name" value="CARBONIC ANHYDRASE"/>
    <property type="match status" value="1"/>
</dbReference>
<dbReference type="InterPro" id="IPR001148">
    <property type="entry name" value="CA_dom"/>
</dbReference>
<dbReference type="InterPro" id="IPR036398">
    <property type="entry name" value="CA_dom_sf"/>
</dbReference>
<evidence type="ECO:0000256" key="4">
    <source>
        <dbReference type="ARBA" id="ARBA00022833"/>
    </source>
</evidence>
<dbReference type="PANTHER" id="PTHR18952">
    <property type="entry name" value="CARBONIC ANHYDRASE"/>
    <property type="match status" value="1"/>
</dbReference>
<dbReference type="InterPro" id="IPR023561">
    <property type="entry name" value="Carbonic_anhydrase_a-class"/>
</dbReference>
<feature type="domain" description="Alpha-carbonic anhydrase" evidence="8">
    <location>
        <begin position="33"/>
        <end position="259"/>
    </location>
</feature>
<dbReference type="InterPro" id="IPR041891">
    <property type="entry name" value="Alpha_CA_prokaryot-like"/>
</dbReference>
<evidence type="ECO:0000256" key="6">
    <source>
        <dbReference type="ARBA" id="ARBA00048348"/>
    </source>
</evidence>
<dbReference type="Pfam" id="PF00194">
    <property type="entry name" value="Carb_anhydrase"/>
    <property type="match status" value="1"/>
</dbReference>
<evidence type="ECO:0000256" key="3">
    <source>
        <dbReference type="ARBA" id="ARBA00022723"/>
    </source>
</evidence>
<keyword evidence="4" id="KW-0862">Zinc</keyword>
<comment type="similarity">
    <text evidence="1">Belongs to the alpha-carbonic anhydrase family.</text>
</comment>
<evidence type="ECO:0000313" key="9">
    <source>
        <dbReference type="EMBL" id="VFJ42812.1"/>
    </source>
</evidence>
<evidence type="ECO:0000259" key="8">
    <source>
        <dbReference type="PROSITE" id="PS51144"/>
    </source>
</evidence>
<comment type="catalytic activity">
    <reaction evidence="6">
        <text>hydrogencarbonate + H(+) = CO2 + H2O</text>
        <dbReference type="Rhea" id="RHEA:10748"/>
        <dbReference type="ChEBI" id="CHEBI:15377"/>
        <dbReference type="ChEBI" id="CHEBI:15378"/>
        <dbReference type="ChEBI" id="CHEBI:16526"/>
        <dbReference type="ChEBI" id="CHEBI:17544"/>
        <dbReference type="EC" id="4.2.1.1"/>
    </reaction>
</comment>
<keyword evidence="5" id="KW-0456">Lyase</keyword>
<name>A0A450RUP9_9GAMM</name>
<evidence type="ECO:0000256" key="1">
    <source>
        <dbReference type="ARBA" id="ARBA00010718"/>
    </source>
</evidence>
<proteinExistence type="inferred from homology"/>
<keyword evidence="7" id="KW-0732">Signal</keyword>
<dbReference type="EMBL" id="CAADEX010000003">
    <property type="protein sequence ID" value="VFJ42812.1"/>
    <property type="molecule type" value="Genomic_DNA"/>
</dbReference>
<dbReference type="SMART" id="SM01057">
    <property type="entry name" value="Carb_anhydrase"/>
    <property type="match status" value="1"/>
</dbReference>
<dbReference type="Gene3D" id="3.10.200.10">
    <property type="entry name" value="Alpha carbonic anhydrase"/>
    <property type="match status" value="1"/>
</dbReference>